<keyword evidence="1" id="KW-0812">Transmembrane</keyword>
<organism evidence="2">
    <name type="scientific">Siphoviridae sp. ctHhH6</name>
    <dbReference type="NCBI Taxonomy" id="2825422"/>
    <lineage>
        <taxon>Viruses</taxon>
        <taxon>Duplodnaviria</taxon>
        <taxon>Heunggongvirae</taxon>
        <taxon>Uroviricota</taxon>
        <taxon>Caudoviricetes</taxon>
    </lineage>
</organism>
<reference evidence="2" key="1">
    <citation type="journal article" date="2021" name="Proc. Natl. Acad. Sci. U.S.A.">
        <title>A Catalog of Tens of Thousands of Viruses from Human Metagenomes Reveals Hidden Associations with Chronic Diseases.</title>
        <authorList>
            <person name="Tisza M.J."/>
            <person name="Buck C.B."/>
        </authorList>
    </citation>
    <scope>NUCLEOTIDE SEQUENCE</scope>
    <source>
        <strain evidence="2">CtHhH6</strain>
    </source>
</reference>
<proteinExistence type="predicted"/>
<dbReference type="EMBL" id="BK015633">
    <property type="protein sequence ID" value="DAE16931.1"/>
    <property type="molecule type" value="Genomic_DNA"/>
</dbReference>
<accession>A0A8S5QDJ0</accession>
<name>A0A8S5QDJ0_9CAUD</name>
<evidence type="ECO:0000256" key="1">
    <source>
        <dbReference type="SAM" id="Phobius"/>
    </source>
</evidence>
<keyword evidence="1" id="KW-0472">Membrane</keyword>
<keyword evidence="1" id="KW-1133">Transmembrane helix</keyword>
<protein>
    <submittedName>
        <fullName evidence="2">Uncharacterized protein</fullName>
    </submittedName>
</protein>
<feature type="transmembrane region" description="Helical" evidence="1">
    <location>
        <begin position="12"/>
        <end position="29"/>
    </location>
</feature>
<sequence>MLTRVFPNHVTTSIFLFIEIAVKTASLFLKKKKAP</sequence>
<evidence type="ECO:0000313" key="2">
    <source>
        <dbReference type="EMBL" id="DAE16931.1"/>
    </source>
</evidence>